<dbReference type="SUPFAM" id="SSF56112">
    <property type="entry name" value="Protein kinase-like (PK-like)"/>
    <property type="match status" value="1"/>
</dbReference>
<dbReference type="InterPro" id="IPR000719">
    <property type="entry name" value="Prot_kinase_dom"/>
</dbReference>
<dbReference type="Proteomes" id="UP000076532">
    <property type="component" value="Unassembled WGS sequence"/>
</dbReference>
<evidence type="ECO:0000259" key="1">
    <source>
        <dbReference type="PROSITE" id="PS50011"/>
    </source>
</evidence>
<dbReference type="PROSITE" id="PS50011">
    <property type="entry name" value="PROTEIN_KINASE_DOM"/>
    <property type="match status" value="1"/>
</dbReference>
<dbReference type="InterPro" id="IPR008266">
    <property type="entry name" value="Tyr_kinase_AS"/>
</dbReference>
<dbReference type="GO" id="GO:0004674">
    <property type="term" value="F:protein serine/threonine kinase activity"/>
    <property type="evidence" value="ECO:0007669"/>
    <property type="project" value="TreeGrafter"/>
</dbReference>
<evidence type="ECO:0000313" key="2">
    <source>
        <dbReference type="EMBL" id="KZP08451.1"/>
    </source>
</evidence>
<dbReference type="InterPro" id="IPR001245">
    <property type="entry name" value="Ser-Thr/Tyr_kinase_cat_dom"/>
</dbReference>
<accession>A0A165XE01</accession>
<dbReference type="STRING" id="436010.A0A165XE01"/>
<keyword evidence="3" id="KW-1185">Reference proteome</keyword>
<proteinExistence type="predicted"/>
<protein>
    <submittedName>
        <fullName evidence="2">Kinase-like protein</fullName>
    </submittedName>
</protein>
<dbReference type="Gene3D" id="1.10.510.10">
    <property type="entry name" value="Transferase(Phosphotransferase) domain 1"/>
    <property type="match status" value="1"/>
</dbReference>
<dbReference type="InterPro" id="IPR051681">
    <property type="entry name" value="Ser/Thr_Kinases-Pseudokinases"/>
</dbReference>
<dbReference type="InterPro" id="IPR011009">
    <property type="entry name" value="Kinase-like_dom_sf"/>
</dbReference>
<sequence>MLQTWNIKLESKATEISPFFRLASLETFQATSINISMTPLSYDARRPQTRDLTALIKRDTGFAAIFHPHTCVYKGNMNDGSATIVVAVKHVLPNGATPAGWAKLDTRTRRETVVWMRLNHPNIVELLGTTIDESPQKSTGMVSRWMVNGNLGTFVTPSLPITHRQQITCDVAAGLAYLHEQNIMHGDLTAANVLVDDNGKARLVDFGLSSIKAEFEGTSFISATIGGALRFRALEISPPAEGDYKDFNPELTFACDVYSLGSVILQVLSGLQPYHNIPSDVMIALALARKAKPDRPVSTHLTDAYWEFIQGCWCDAPDNRPSAAKAHEELLRLRS</sequence>
<evidence type="ECO:0000313" key="3">
    <source>
        <dbReference type="Proteomes" id="UP000076532"/>
    </source>
</evidence>
<dbReference type="EMBL" id="KV417721">
    <property type="protein sequence ID" value="KZP08451.1"/>
    <property type="molecule type" value="Genomic_DNA"/>
</dbReference>
<name>A0A165XE01_9AGAM</name>
<dbReference type="PROSITE" id="PS00109">
    <property type="entry name" value="PROTEIN_KINASE_TYR"/>
    <property type="match status" value="1"/>
</dbReference>
<dbReference type="PANTHER" id="PTHR44329">
    <property type="entry name" value="SERINE/THREONINE-PROTEIN KINASE TNNI3K-RELATED"/>
    <property type="match status" value="1"/>
</dbReference>
<dbReference type="Pfam" id="PF07714">
    <property type="entry name" value="PK_Tyr_Ser-Thr"/>
    <property type="match status" value="1"/>
</dbReference>
<reference evidence="2 3" key="1">
    <citation type="journal article" date="2016" name="Mol. Biol. Evol.">
        <title>Comparative Genomics of Early-Diverging Mushroom-Forming Fungi Provides Insights into the Origins of Lignocellulose Decay Capabilities.</title>
        <authorList>
            <person name="Nagy L.G."/>
            <person name="Riley R."/>
            <person name="Tritt A."/>
            <person name="Adam C."/>
            <person name="Daum C."/>
            <person name="Floudas D."/>
            <person name="Sun H."/>
            <person name="Yadav J.S."/>
            <person name="Pangilinan J."/>
            <person name="Larsson K.H."/>
            <person name="Matsuura K."/>
            <person name="Barry K."/>
            <person name="Labutti K."/>
            <person name="Kuo R."/>
            <person name="Ohm R.A."/>
            <person name="Bhattacharya S.S."/>
            <person name="Shirouzu T."/>
            <person name="Yoshinaga Y."/>
            <person name="Martin F.M."/>
            <person name="Grigoriev I.V."/>
            <person name="Hibbett D.S."/>
        </authorList>
    </citation>
    <scope>NUCLEOTIDE SEQUENCE [LARGE SCALE GENOMIC DNA]</scope>
    <source>
        <strain evidence="2 3">CBS 109695</strain>
    </source>
</reference>
<dbReference type="OrthoDB" id="4062651at2759"/>
<dbReference type="GO" id="GO:0005524">
    <property type="term" value="F:ATP binding"/>
    <property type="evidence" value="ECO:0007669"/>
    <property type="project" value="InterPro"/>
</dbReference>
<feature type="domain" description="Protein kinase" evidence="1">
    <location>
        <begin position="49"/>
        <end position="330"/>
    </location>
</feature>
<organism evidence="2 3">
    <name type="scientific">Athelia psychrophila</name>
    <dbReference type="NCBI Taxonomy" id="1759441"/>
    <lineage>
        <taxon>Eukaryota</taxon>
        <taxon>Fungi</taxon>
        <taxon>Dikarya</taxon>
        <taxon>Basidiomycota</taxon>
        <taxon>Agaricomycotina</taxon>
        <taxon>Agaricomycetes</taxon>
        <taxon>Agaricomycetidae</taxon>
        <taxon>Atheliales</taxon>
        <taxon>Atheliaceae</taxon>
        <taxon>Athelia</taxon>
    </lineage>
</organism>
<gene>
    <name evidence="2" type="ORF">FIBSPDRAFT_995597</name>
</gene>
<dbReference type="AlphaFoldDB" id="A0A165XE01"/>